<dbReference type="PROSITE" id="PS50920">
    <property type="entry name" value="SOLCAR"/>
    <property type="match status" value="2"/>
</dbReference>
<dbReference type="AlphaFoldDB" id="A0A6P7TGA8"/>
<keyword evidence="3 9" id="KW-0812">Transmembrane</keyword>
<evidence type="ECO:0000313" key="10">
    <source>
        <dbReference type="Proteomes" id="UP000515154"/>
    </source>
</evidence>
<evidence type="ECO:0000256" key="9">
    <source>
        <dbReference type="RuleBase" id="RU000488"/>
    </source>
</evidence>
<evidence type="ECO:0000256" key="1">
    <source>
        <dbReference type="ARBA" id="ARBA00004374"/>
    </source>
</evidence>
<evidence type="ECO:0000313" key="11">
    <source>
        <dbReference type="RefSeq" id="XP_029650424.1"/>
    </source>
</evidence>
<keyword evidence="9" id="KW-0813">Transport</keyword>
<dbReference type="PANTHER" id="PTHR10780">
    <property type="entry name" value="MITOCHONDRIAL CARRIER HOMOLOG"/>
    <property type="match status" value="1"/>
</dbReference>
<dbReference type="KEGG" id="osn:115223865"/>
<accession>A0A6P7TGA8</accession>
<comment type="similarity">
    <text evidence="2 9">Belongs to the mitochondrial carrier (TC 2.A.29) family.</text>
</comment>
<gene>
    <name evidence="11" type="primary">LOC115223865</name>
</gene>
<evidence type="ECO:0000256" key="7">
    <source>
        <dbReference type="ARBA" id="ARBA00023128"/>
    </source>
</evidence>
<dbReference type="Proteomes" id="UP000515154">
    <property type="component" value="Linkage group LG24"/>
</dbReference>
<evidence type="ECO:0000256" key="2">
    <source>
        <dbReference type="ARBA" id="ARBA00006375"/>
    </source>
</evidence>
<evidence type="ECO:0000256" key="6">
    <source>
        <dbReference type="ARBA" id="ARBA00022989"/>
    </source>
</evidence>
<keyword evidence="7" id="KW-0496">Mitochondrion</keyword>
<organism evidence="10 11">
    <name type="scientific">Octopus sinensis</name>
    <name type="common">East Asian common octopus</name>
    <dbReference type="NCBI Taxonomy" id="2607531"/>
    <lineage>
        <taxon>Eukaryota</taxon>
        <taxon>Metazoa</taxon>
        <taxon>Spiralia</taxon>
        <taxon>Lophotrochozoa</taxon>
        <taxon>Mollusca</taxon>
        <taxon>Cephalopoda</taxon>
        <taxon>Coleoidea</taxon>
        <taxon>Octopodiformes</taxon>
        <taxon>Octopoda</taxon>
        <taxon>Incirrata</taxon>
        <taxon>Octopodidae</taxon>
        <taxon>Octopus</taxon>
    </lineage>
</organism>
<keyword evidence="8" id="KW-0472">Membrane</keyword>
<keyword evidence="10" id="KW-1185">Reference proteome</keyword>
<dbReference type="Pfam" id="PF00153">
    <property type="entry name" value="Mito_carr"/>
    <property type="match status" value="2"/>
</dbReference>
<dbReference type="RefSeq" id="XP_029650424.1">
    <property type="nucleotide sequence ID" value="XM_029794564.2"/>
</dbReference>
<reference evidence="11" key="1">
    <citation type="submission" date="2025-08" db="UniProtKB">
        <authorList>
            <consortium name="RefSeq"/>
        </authorList>
    </citation>
    <scope>IDENTIFICATION</scope>
</reference>
<keyword evidence="4" id="KW-0677">Repeat</keyword>
<sequence length="311" mass="34170">MVTVEHGFGAFLTSVFHPLSYAKFLIQIGHEPMKLYQTRTFTGKPMLAYPSVFRYIGHIYHVDGFFGLYKGLVPKVLAGAAGSIIQNKILLSLKTDEDTDVNGDESDEEILADPNQEDDADVVITLKKLSKIISKQLVARSVAIIATHPLQVIMARNMAQFVGREKEYSGIISAAMEIIKVDGPSGFFGGLVPRLLGDSINLASTSILTYILNKYIIQDKKVSVYTAAFVGLLVNQLTYPFGLVSVVMMVNGSGLIAAMPPNMPFYRSWVDCWNHLSSISQLKRGSGLLWRVYTPPKGLEGQLSIEGSYIA</sequence>
<keyword evidence="6" id="KW-1133">Transmembrane helix</keyword>
<dbReference type="GO" id="GO:0005741">
    <property type="term" value="C:mitochondrial outer membrane"/>
    <property type="evidence" value="ECO:0007669"/>
    <property type="project" value="UniProtKB-SubCell"/>
</dbReference>
<evidence type="ECO:0000256" key="8">
    <source>
        <dbReference type="ARBA" id="ARBA00023136"/>
    </source>
</evidence>
<keyword evidence="5" id="KW-1000">Mitochondrion outer membrane</keyword>
<dbReference type="Gene3D" id="1.50.40.10">
    <property type="entry name" value="Mitochondrial carrier domain"/>
    <property type="match status" value="1"/>
</dbReference>
<dbReference type="InterPro" id="IPR018108">
    <property type="entry name" value="MCP_transmembrane"/>
</dbReference>
<name>A0A6P7TGA8_9MOLL</name>
<dbReference type="InterPro" id="IPR023395">
    <property type="entry name" value="MCP_dom_sf"/>
</dbReference>
<evidence type="ECO:0000256" key="4">
    <source>
        <dbReference type="ARBA" id="ARBA00022737"/>
    </source>
</evidence>
<evidence type="ECO:0000256" key="5">
    <source>
        <dbReference type="ARBA" id="ARBA00022787"/>
    </source>
</evidence>
<proteinExistence type="inferred from homology"/>
<dbReference type="SUPFAM" id="SSF103506">
    <property type="entry name" value="Mitochondrial carrier"/>
    <property type="match status" value="1"/>
</dbReference>
<evidence type="ECO:0000256" key="3">
    <source>
        <dbReference type="ARBA" id="ARBA00022692"/>
    </source>
</evidence>
<comment type="subcellular location">
    <subcellularLocation>
        <location evidence="1">Mitochondrion outer membrane</location>
        <topology evidence="1">Multi-pass membrane protein</topology>
    </subcellularLocation>
</comment>
<dbReference type="PANTHER" id="PTHR10780:SF18">
    <property type="entry name" value="LD43650P"/>
    <property type="match status" value="1"/>
</dbReference>
<protein>
    <submittedName>
        <fullName evidence="11">Mitochondrial carrier homolog 2</fullName>
    </submittedName>
</protein>